<evidence type="ECO:0000256" key="1">
    <source>
        <dbReference type="SAM" id="SignalP"/>
    </source>
</evidence>
<feature type="signal peptide" evidence="1">
    <location>
        <begin position="1"/>
        <end position="20"/>
    </location>
</feature>
<name>A0A212K9N0_9BACT</name>
<feature type="domain" description="Transglutaminase-like" evidence="2">
    <location>
        <begin position="273"/>
        <end position="370"/>
    </location>
</feature>
<organism evidence="4">
    <name type="scientific">uncultured Dysgonomonas sp</name>
    <dbReference type="NCBI Taxonomy" id="206096"/>
    <lineage>
        <taxon>Bacteria</taxon>
        <taxon>Pseudomonadati</taxon>
        <taxon>Bacteroidota</taxon>
        <taxon>Bacteroidia</taxon>
        <taxon>Bacteroidales</taxon>
        <taxon>Dysgonomonadaceae</taxon>
        <taxon>Dysgonomonas</taxon>
        <taxon>environmental samples</taxon>
    </lineage>
</organism>
<evidence type="ECO:0008006" key="5">
    <source>
        <dbReference type="Google" id="ProtNLM"/>
    </source>
</evidence>
<dbReference type="Gene3D" id="2.60.40.3140">
    <property type="match status" value="1"/>
</dbReference>
<dbReference type="RefSeq" id="WP_296952016.1">
    <property type="nucleotide sequence ID" value="NZ_LT599021.1"/>
</dbReference>
<sequence>MNIRYIFACVLLFILSQTQAYGQFVIQKVDSLRENACAIVDNYSAVFSQTDLNNATLSVSKVITILNEQGEEYGYFNETYDKFRELKDFSGVIKNMSGTVVKKIGKKDLISSSLSEHLSTDDYSMFYEYKNPTYPYTIEYTYQEKWKNGILYYPAFAPINGSLLSLKQASYKIELPIGMNLRYHTNYSCNIKDETVGNKHIYSLSLENIKAIDREPYAPPFREIVPRVLLMPNDFCYDSTCGNLSNWENHGKWISSLLTGKDILPADFVIKIKDLTKDAKNDREKVAILYQYLQNNTRYVSIQLGIGGYQPIDATSVSKSGFGDCKGLTNLMMAMLKAVDIPSNYSIVSTREKDILPDFPNFNQFDHVILLVPLKNDSIWLECTSQTLPFGYIHDKIAGHNTLIITNEGGKMCRLPEYKDDQNYQASKLDIDISENGMAKGKMQFTEHLHLYYKFSYWMTSKDREKEMNYINANVNMPKVKISQIEASEDSSSLPSCTLSANFEAEDFVNKTGTRLFASVCPLRKGNYNIFTSSTRKQDIVIEDGYSDCDSITFNIPETYTIESLPKDILIETPFGKLKTQCKVEDHKITYIQNIDIFTGRYDKSSYNEIKSFFSEINSAIKRKLVLKKI</sequence>
<accession>A0A212K9N0</accession>
<dbReference type="AlphaFoldDB" id="A0A212K9N0"/>
<gene>
    <name evidence="4" type="ORF">KL86DYS2_13325</name>
</gene>
<dbReference type="EMBL" id="FLUL01000001">
    <property type="protein sequence ID" value="SBW08235.1"/>
    <property type="molecule type" value="Genomic_DNA"/>
</dbReference>
<reference evidence="4" key="1">
    <citation type="submission" date="2016-04" db="EMBL/GenBank/DDBJ databases">
        <authorList>
            <person name="Evans L.H."/>
            <person name="Alamgir A."/>
            <person name="Owens N."/>
            <person name="Weber N.D."/>
            <person name="Virtaneva K."/>
            <person name="Barbian K."/>
            <person name="Babar A."/>
            <person name="Rosenke K."/>
        </authorList>
    </citation>
    <scope>NUCLEOTIDE SEQUENCE</scope>
    <source>
        <strain evidence="4">86-2</strain>
    </source>
</reference>
<feature type="chain" id="PRO_5013007616" description="DUF3857 domain-containing protein" evidence="1">
    <location>
        <begin position="21"/>
        <end position="630"/>
    </location>
</feature>
<dbReference type="InterPro" id="IPR038765">
    <property type="entry name" value="Papain-like_cys_pep_sf"/>
</dbReference>
<dbReference type="SUPFAM" id="SSF54001">
    <property type="entry name" value="Cysteine proteinases"/>
    <property type="match status" value="1"/>
</dbReference>
<proteinExistence type="predicted"/>
<evidence type="ECO:0000259" key="2">
    <source>
        <dbReference type="Pfam" id="PF01841"/>
    </source>
</evidence>
<evidence type="ECO:0000259" key="3">
    <source>
        <dbReference type="Pfam" id="PF12969"/>
    </source>
</evidence>
<keyword evidence="1" id="KW-0732">Signal</keyword>
<dbReference type="InterPro" id="IPR024618">
    <property type="entry name" value="DUF3857"/>
</dbReference>
<dbReference type="Gene3D" id="2.60.120.1130">
    <property type="match status" value="1"/>
</dbReference>
<dbReference type="Pfam" id="PF12969">
    <property type="entry name" value="DUF3857"/>
    <property type="match status" value="1"/>
</dbReference>
<protein>
    <recommendedName>
        <fullName evidence="5">DUF3857 domain-containing protein</fullName>
    </recommendedName>
</protein>
<dbReference type="Gene3D" id="3.10.620.30">
    <property type="match status" value="1"/>
</dbReference>
<feature type="domain" description="DUF3857" evidence="3">
    <location>
        <begin position="58"/>
        <end position="212"/>
    </location>
</feature>
<evidence type="ECO:0000313" key="4">
    <source>
        <dbReference type="EMBL" id="SBW08235.1"/>
    </source>
</evidence>
<dbReference type="Pfam" id="PF01841">
    <property type="entry name" value="Transglut_core"/>
    <property type="match status" value="1"/>
</dbReference>
<dbReference type="InterPro" id="IPR002931">
    <property type="entry name" value="Transglutaminase-like"/>
</dbReference>